<dbReference type="HOGENOM" id="CLU_026091_2_1_6"/>
<feature type="signal peptide" evidence="2">
    <location>
        <begin position="1"/>
        <end position="20"/>
    </location>
</feature>
<dbReference type="Pfam" id="PF04348">
    <property type="entry name" value="LppC"/>
    <property type="match status" value="1"/>
</dbReference>
<dbReference type="OrthoDB" id="6708821at2"/>
<evidence type="ECO:0000256" key="1">
    <source>
        <dbReference type="ARBA" id="ARBA00023136"/>
    </source>
</evidence>
<dbReference type="InterPro" id="IPR007443">
    <property type="entry name" value="LpoA"/>
</dbReference>
<dbReference type="PATRIC" id="fig|1129794.4.peg.4544"/>
<dbReference type="InterPro" id="IPR028082">
    <property type="entry name" value="Peripla_BP_I"/>
</dbReference>
<dbReference type="KEGG" id="gps:C427_4565"/>
<dbReference type="GO" id="GO:0031241">
    <property type="term" value="C:periplasmic side of cell outer membrane"/>
    <property type="evidence" value="ECO:0007669"/>
    <property type="project" value="TreeGrafter"/>
</dbReference>
<keyword evidence="2" id="KW-0732">Signal</keyword>
<dbReference type="Proteomes" id="UP000011864">
    <property type="component" value="Chromosome"/>
</dbReference>
<evidence type="ECO:0000313" key="3">
    <source>
        <dbReference type="EMBL" id="AGH46664.1"/>
    </source>
</evidence>
<keyword evidence="1" id="KW-0472">Membrane</keyword>
<proteinExistence type="predicted"/>
<evidence type="ECO:0000313" key="4">
    <source>
        <dbReference type="Proteomes" id="UP000011864"/>
    </source>
</evidence>
<feature type="chain" id="PRO_5003901431" description="LppC family lipoprotein" evidence="2">
    <location>
        <begin position="21"/>
        <end position="647"/>
    </location>
</feature>
<evidence type="ECO:0008006" key="5">
    <source>
        <dbReference type="Google" id="ProtNLM"/>
    </source>
</evidence>
<dbReference type="GO" id="GO:0009252">
    <property type="term" value="P:peptidoglycan biosynthetic process"/>
    <property type="evidence" value="ECO:0007669"/>
    <property type="project" value="TreeGrafter"/>
</dbReference>
<keyword evidence="4" id="KW-1185">Reference proteome</keyword>
<dbReference type="RefSeq" id="WP_007639905.1">
    <property type="nucleotide sequence ID" value="NC_020514.1"/>
</dbReference>
<dbReference type="Gene3D" id="1.25.40.650">
    <property type="match status" value="1"/>
</dbReference>
<dbReference type="STRING" id="1129794.C427_4565"/>
<reference evidence="3 4" key="1">
    <citation type="journal article" date="2013" name="Genome Announc.">
        <title>Complete Genome Sequence of Glaciecola psychrophila Strain 170T.</title>
        <authorList>
            <person name="Yin J."/>
            <person name="Chen J."/>
            <person name="Liu G."/>
            <person name="Yu Y."/>
            <person name="Song L."/>
            <person name="Wang X."/>
            <person name="Qu X."/>
        </authorList>
    </citation>
    <scope>NUCLEOTIDE SEQUENCE [LARGE SCALE GENOMIC DNA]</scope>
    <source>
        <strain evidence="3 4">170</strain>
    </source>
</reference>
<dbReference type="AlphaFoldDB" id="K7A8I3"/>
<sequence length="647" mass="73640">MRFRTFVVFCVAILCLLSCASNSTRQSPKTLVSPSEKITEEAKDSNYYLTRAQQNYVNNADVYQRNNYLIQAAESLQAEQQCPKSIKLLKVLQAELQDNRHYTHANLILAECYLILSDKTFHKVEAILTNLTGAYGYQARIAALQSQLHVNKKQWLEAAIALQNTNMEELDKTRTIWEWIKALDLPELENARLSEPSLQPWLQLAIIVKRFALKPEMFNQQLVSWQSRHLGHPLVINLPEEIQFSLQQEPIQAKRIAVLLPLTGRLANQGLAIKEGILAAYLEDLPNAKFTSNNSSDYDGATGNIAQDNVQQYREIRFFDSALKTAQQLNTLVADFDVVLGPLVKEQITELTEVLPSDKILLALNRVQLKTKTITINQLGNLFEPSSPVAEHYYFSLAPEDEAQQLALHMQQKQLVRPIVFAANNPTTQRMAEAFVAKWQEAPNAIQPDLTIFTDSKNMRNRVSEMLDVAQSKQRIRQMEVLADVEVFGVERNRRDIDAIVLFANPEQAQLLNPIIEASLSPFAQKSLSVFASSRSYSLDLNSNSLRDLRNLTFTDMPWMLPDHSWQSLASQTTQLWPQKQDTLLRLFAMGFDAYNLLPNLRRLKTLPQVVSYGLTGKINVDDKGVLHRRLLWAQVAQDRVKLIEMD</sequence>
<dbReference type="Gene3D" id="3.40.50.2300">
    <property type="match status" value="2"/>
</dbReference>
<dbReference type="PANTHER" id="PTHR38038">
    <property type="entry name" value="PENICILLIN-BINDING PROTEIN ACTIVATOR LPOA"/>
    <property type="match status" value="1"/>
</dbReference>
<dbReference type="GO" id="GO:0030234">
    <property type="term" value="F:enzyme regulator activity"/>
    <property type="evidence" value="ECO:0007669"/>
    <property type="project" value="TreeGrafter"/>
</dbReference>
<gene>
    <name evidence="3" type="ORF">C427_4565</name>
</gene>
<dbReference type="CDD" id="cd06339">
    <property type="entry name" value="PBP1_YraM_LppC_lipoprotein-like"/>
    <property type="match status" value="1"/>
</dbReference>
<dbReference type="PANTHER" id="PTHR38038:SF1">
    <property type="entry name" value="PENICILLIN-BINDING PROTEIN ACTIVATOR LPOA"/>
    <property type="match status" value="1"/>
</dbReference>
<name>K7A8I3_9ALTE</name>
<dbReference type="EMBL" id="CP003837">
    <property type="protein sequence ID" value="AGH46664.1"/>
    <property type="molecule type" value="Genomic_DNA"/>
</dbReference>
<dbReference type="SUPFAM" id="SSF53822">
    <property type="entry name" value="Periplasmic binding protein-like I"/>
    <property type="match status" value="1"/>
</dbReference>
<dbReference type="eggNOG" id="COG3107">
    <property type="taxonomic scope" value="Bacteria"/>
</dbReference>
<protein>
    <recommendedName>
        <fullName evidence="5">LppC family lipoprotein</fullName>
    </recommendedName>
</protein>
<evidence type="ECO:0000256" key="2">
    <source>
        <dbReference type="SAM" id="SignalP"/>
    </source>
</evidence>
<accession>K7A8I3</accession>
<organism evidence="3 4">
    <name type="scientific">Paraglaciecola psychrophila 170</name>
    <dbReference type="NCBI Taxonomy" id="1129794"/>
    <lineage>
        <taxon>Bacteria</taxon>
        <taxon>Pseudomonadati</taxon>
        <taxon>Pseudomonadota</taxon>
        <taxon>Gammaproteobacteria</taxon>
        <taxon>Alteromonadales</taxon>
        <taxon>Alteromonadaceae</taxon>
        <taxon>Paraglaciecola</taxon>
    </lineage>
</organism>